<dbReference type="Proteomes" id="UP000292385">
    <property type="component" value="Unassembled WGS sequence"/>
</dbReference>
<sequence length="63" mass="7206">MPQPSLLIEGVDDLATDPVSVQTYRDTVPNGRVVTFERSGHFPHFEEPERYADTVRSFLLRSE</sequence>
<reference evidence="1 2" key="1">
    <citation type="submission" date="2019-02" db="EMBL/GenBank/DDBJ databases">
        <title>Kribbella capetownensis sp. nov. and Kribbella speibonae sp. nov., isolated from soil.</title>
        <authorList>
            <person name="Curtis S.M."/>
            <person name="Norton I."/>
            <person name="Everest G.J."/>
            <person name="Meyers P.R."/>
        </authorList>
    </citation>
    <scope>NUCLEOTIDE SEQUENCE [LARGE SCALE GENOMIC DNA]</scope>
    <source>
        <strain evidence="1 2">SK5</strain>
    </source>
</reference>
<dbReference type="SUPFAM" id="SSF53474">
    <property type="entry name" value="alpha/beta-Hydrolases"/>
    <property type="match status" value="1"/>
</dbReference>
<accession>A0ABY1ZTR5</accession>
<dbReference type="RefSeq" id="WP_131468058.1">
    <property type="nucleotide sequence ID" value="NZ_SJJY01000012.1"/>
</dbReference>
<organism evidence="1 2">
    <name type="scientific">Kribbella speibonae</name>
    <dbReference type="NCBI Taxonomy" id="1572660"/>
    <lineage>
        <taxon>Bacteria</taxon>
        <taxon>Bacillati</taxon>
        <taxon>Actinomycetota</taxon>
        <taxon>Actinomycetes</taxon>
        <taxon>Propionibacteriales</taxon>
        <taxon>Kribbellaceae</taxon>
        <taxon>Kribbella</taxon>
    </lineage>
</organism>
<keyword evidence="2" id="KW-1185">Reference proteome</keyword>
<evidence type="ECO:0000313" key="1">
    <source>
        <dbReference type="EMBL" id="TCC17040.1"/>
    </source>
</evidence>
<name>A0ABY1ZTR5_9ACTN</name>
<dbReference type="Gene3D" id="3.40.50.1820">
    <property type="entry name" value="alpha/beta hydrolase"/>
    <property type="match status" value="1"/>
</dbReference>
<gene>
    <name evidence="1" type="ORF">E0H58_38905</name>
</gene>
<protein>
    <recommendedName>
        <fullName evidence="3">Alpha/beta hydrolase</fullName>
    </recommendedName>
</protein>
<comment type="caution">
    <text evidence="1">The sequence shown here is derived from an EMBL/GenBank/DDBJ whole genome shotgun (WGS) entry which is preliminary data.</text>
</comment>
<dbReference type="EMBL" id="SJJY01000012">
    <property type="protein sequence ID" value="TCC17040.1"/>
    <property type="molecule type" value="Genomic_DNA"/>
</dbReference>
<evidence type="ECO:0008006" key="3">
    <source>
        <dbReference type="Google" id="ProtNLM"/>
    </source>
</evidence>
<proteinExistence type="predicted"/>
<evidence type="ECO:0000313" key="2">
    <source>
        <dbReference type="Proteomes" id="UP000292385"/>
    </source>
</evidence>
<dbReference type="InterPro" id="IPR029058">
    <property type="entry name" value="AB_hydrolase_fold"/>
</dbReference>